<name>A0A150XB13_9BACT</name>
<dbReference type="InterPro" id="IPR003838">
    <property type="entry name" value="ABC3_permease_C"/>
</dbReference>
<dbReference type="Pfam" id="PF12704">
    <property type="entry name" value="MacB_PCD"/>
    <property type="match status" value="2"/>
</dbReference>
<evidence type="ECO:0000256" key="4">
    <source>
        <dbReference type="ARBA" id="ARBA00022989"/>
    </source>
</evidence>
<accession>A0A150XB13</accession>
<dbReference type="GO" id="GO:0005886">
    <property type="term" value="C:plasma membrane"/>
    <property type="evidence" value="ECO:0007669"/>
    <property type="project" value="UniProtKB-SubCell"/>
</dbReference>
<evidence type="ECO:0000259" key="8">
    <source>
        <dbReference type="Pfam" id="PF02687"/>
    </source>
</evidence>
<dbReference type="AlphaFoldDB" id="A0A150XB13"/>
<feature type="transmembrane region" description="Helical" evidence="7">
    <location>
        <begin position="516"/>
        <end position="539"/>
    </location>
</feature>
<feature type="transmembrane region" description="Helical" evidence="7">
    <location>
        <begin position="853"/>
        <end position="878"/>
    </location>
</feature>
<keyword evidence="3 7" id="KW-0812">Transmembrane</keyword>
<dbReference type="OrthoDB" id="5933722at2"/>
<dbReference type="InterPro" id="IPR025857">
    <property type="entry name" value="MacB_PCD"/>
</dbReference>
<keyword evidence="2" id="KW-1003">Cell membrane</keyword>
<dbReference type="Proteomes" id="UP000075606">
    <property type="component" value="Unassembled WGS sequence"/>
</dbReference>
<reference evidence="10 11" key="1">
    <citation type="submission" date="2016-01" db="EMBL/GenBank/DDBJ databases">
        <title>Genome sequencing of Roseivirga spongicola UST030701-084.</title>
        <authorList>
            <person name="Selvaratnam C."/>
            <person name="Thevarajoo S."/>
            <person name="Goh K.M."/>
            <person name="Ee R."/>
            <person name="Chan K.-G."/>
            <person name="Chong C.S."/>
        </authorList>
    </citation>
    <scope>NUCLEOTIDE SEQUENCE [LARGE SCALE GENOMIC DNA]</scope>
    <source>
        <strain evidence="10 11">UST030701-084</strain>
    </source>
</reference>
<feature type="transmembrane region" description="Helical" evidence="7">
    <location>
        <begin position="381"/>
        <end position="400"/>
    </location>
</feature>
<feature type="transmembrane region" description="Helical" evidence="7">
    <location>
        <begin position="472"/>
        <end position="495"/>
    </location>
</feature>
<feature type="domain" description="ABC3 transporter permease C-terminal" evidence="8">
    <location>
        <begin position="772"/>
        <end position="885"/>
    </location>
</feature>
<evidence type="ECO:0000313" key="11">
    <source>
        <dbReference type="Proteomes" id="UP000075606"/>
    </source>
</evidence>
<evidence type="ECO:0000256" key="3">
    <source>
        <dbReference type="ARBA" id="ARBA00022692"/>
    </source>
</evidence>
<sequence>MKNSKNHINSESNSPPSGGIQGGTPPRLAEKLLLWFLKDELAEEVLGDLDEKFYSTAAKHSTRKAKRNYWFQVINYLRPFALRYFKFKNSYNTMINHNFKVSYRQMLKNKGYSFINIGGLAMGMVVAMLIGLWVKDELTFNQNHKNYNNIAQMLRVESDGLGGTAVNNSLTTGMGNLVRQSFPDQIEELFMVRARKQAPIIGNGEKKFREVGIFLEENGPSVLTLEMIYGSTNGLKETRSILLSETLSQKLFGEENPVGKTVKLNSDKDLLVGGVYKDLPKNSKFSEAAFFSRLLLLFRENEESMNVWNNYNIDIYVKLANHVNHEQLAELVTEKIQDHYDDWAKEAGQTFILHPMKDWHLNSEWKDGVNVLSQEKKFVRLYGVIGVFVLLLACINFMNLSTARSEKRAKEVGIRKTLGSLRKQLITQFYMESFLYTIAAFGLSLVLLWALLPWFNETSGKGIVAPWNLTEFWLAGMAFILFTTVVSGSYPATYLSSFRPIKALKGGLKPGKAASLSRKVLVVFQFNISIALIIGTITVNNQIQAAKNRPIGYSPKGMIALAPGSPRFGQQRELMKQEILNTGMADAVGFSNYPVTSRLGWNGGFTWEGMDPSFDQSFNTITISNGYADAVNMEFIAGRDFDPNRETDKNAIIINESAMKAMQLENPVGTVVKYDPSWREAVNYTIIGVVKDMIKGSPFQQTDQSIMFLDQEYTSYMYIRLNPNVSTSESIAAIGEVYSQILPEAPFDYQFADDQYNQKFEAELRIGRLAKFFTLLAILISCLGLFGLSSFLAEQRTKEIGIRKVLGASVINLWKLLSKDFALLIILSCLIAIPVSYNVLQGWLDSYEVRTELYWWVFAVAGLGGLVVTLATVSFQALKAAIANPVRSLRSE</sequence>
<keyword evidence="5 7" id="KW-0472">Membrane</keyword>
<dbReference type="InterPro" id="IPR047699">
    <property type="entry name" value="Permease_put_prefix"/>
</dbReference>
<evidence type="ECO:0008006" key="12">
    <source>
        <dbReference type="Google" id="ProtNLM"/>
    </source>
</evidence>
<dbReference type="EMBL" id="LRPC01000012">
    <property type="protein sequence ID" value="KYG75876.1"/>
    <property type="molecule type" value="Genomic_DNA"/>
</dbReference>
<dbReference type="NCBIfam" id="NF038404">
    <property type="entry name" value="perm_prefix_2"/>
    <property type="match status" value="1"/>
</dbReference>
<feature type="domain" description="MacB-like periplasmic core" evidence="9">
    <location>
        <begin position="113"/>
        <end position="334"/>
    </location>
</feature>
<feature type="domain" description="ABC3 transporter permease C-terminal" evidence="8">
    <location>
        <begin position="384"/>
        <end position="494"/>
    </location>
</feature>
<evidence type="ECO:0000256" key="5">
    <source>
        <dbReference type="ARBA" id="ARBA00023136"/>
    </source>
</evidence>
<evidence type="ECO:0000256" key="6">
    <source>
        <dbReference type="SAM" id="MobiDB-lite"/>
    </source>
</evidence>
<evidence type="ECO:0000259" key="9">
    <source>
        <dbReference type="Pfam" id="PF12704"/>
    </source>
</evidence>
<feature type="transmembrane region" description="Helical" evidence="7">
    <location>
        <begin position="821"/>
        <end position="841"/>
    </location>
</feature>
<comment type="caution">
    <text evidence="10">The sequence shown here is derived from an EMBL/GenBank/DDBJ whole genome shotgun (WGS) entry which is preliminary data.</text>
</comment>
<evidence type="ECO:0000256" key="7">
    <source>
        <dbReference type="SAM" id="Phobius"/>
    </source>
</evidence>
<comment type="subcellular location">
    <subcellularLocation>
        <location evidence="1">Cell membrane</location>
        <topology evidence="1">Multi-pass membrane protein</topology>
    </subcellularLocation>
</comment>
<feature type="transmembrane region" description="Helical" evidence="7">
    <location>
        <begin position="433"/>
        <end position="452"/>
    </location>
</feature>
<protein>
    <recommendedName>
        <fullName evidence="12">ABC transporter permease</fullName>
    </recommendedName>
</protein>
<dbReference type="PANTHER" id="PTHR30572">
    <property type="entry name" value="MEMBRANE COMPONENT OF TRANSPORTER-RELATED"/>
    <property type="match status" value="1"/>
</dbReference>
<dbReference type="Pfam" id="PF02687">
    <property type="entry name" value="FtsX"/>
    <property type="match status" value="2"/>
</dbReference>
<feature type="domain" description="MacB-like periplasmic core" evidence="9">
    <location>
        <begin position="528"/>
        <end position="735"/>
    </location>
</feature>
<evidence type="ECO:0000256" key="1">
    <source>
        <dbReference type="ARBA" id="ARBA00004651"/>
    </source>
</evidence>
<dbReference type="RefSeq" id="WP_068219934.1">
    <property type="nucleotide sequence ID" value="NZ_CP139724.1"/>
</dbReference>
<organism evidence="10 11">
    <name type="scientific">Roseivirga spongicola</name>
    <dbReference type="NCBI Taxonomy" id="333140"/>
    <lineage>
        <taxon>Bacteria</taxon>
        <taxon>Pseudomonadati</taxon>
        <taxon>Bacteroidota</taxon>
        <taxon>Cytophagia</taxon>
        <taxon>Cytophagales</taxon>
        <taxon>Roseivirgaceae</taxon>
        <taxon>Roseivirga</taxon>
    </lineage>
</organism>
<dbReference type="GO" id="GO:0022857">
    <property type="term" value="F:transmembrane transporter activity"/>
    <property type="evidence" value="ECO:0007669"/>
    <property type="project" value="TreeGrafter"/>
</dbReference>
<feature type="region of interest" description="Disordered" evidence="6">
    <location>
        <begin position="1"/>
        <end position="22"/>
    </location>
</feature>
<evidence type="ECO:0000256" key="2">
    <source>
        <dbReference type="ARBA" id="ARBA00022475"/>
    </source>
</evidence>
<feature type="transmembrane region" description="Helical" evidence="7">
    <location>
        <begin position="114"/>
        <end position="134"/>
    </location>
</feature>
<evidence type="ECO:0000313" key="10">
    <source>
        <dbReference type="EMBL" id="KYG75876.1"/>
    </source>
</evidence>
<keyword evidence="11" id="KW-1185">Reference proteome</keyword>
<gene>
    <name evidence="10" type="ORF">AWW68_08590</name>
</gene>
<proteinExistence type="predicted"/>
<dbReference type="PANTHER" id="PTHR30572:SF18">
    <property type="entry name" value="ABC-TYPE MACROLIDE FAMILY EXPORT SYSTEM PERMEASE COMPONENT 2"/>
    <property type="match status" value="1"/>
</dbReference>
<feature type="compositionally biased region" description="Polar residues" evidence="6">
    <location>
        <begin position="1"/>
        <end position="16"/>
    </location>
</feature>
<keyword evidence="4 7" id="KW-1133">Transmembrane helix</keyword>
<dbReference type="InterPro" id="IPR050250">
    <property type="entry name" value="Macrolide_Exporter_MacB"/>
</dbReference>
<dbReference type="STRING" id="333140.AWW68_08590"/>
<feature type="transmembrane region" description="Helical" evidence="7">
    <location>
        <begin position="772"/>
        <end position="793"/>
    </location>
</feature>